<dbReference type="HOGENOM" id="CLU_2960281_0_0_1"/>
<proteinExistence type="predicted"/>
<dbReference type="VEuPathDB" id="MicrosporidiaDB:H312_01022"/>
<organism evidence="1 2">
    <name type="scientific">Anncaliia algerae PRA339</name>
    <dbReference type="NCBI Taxonomy" id="1288291"/>
    <lineage>
        <taxon>Eukaryota</taxon>
        <taxon>Fungi</taxon>
        <taxon>Fungi incertae sedis</taxon>
        <taxon>Microsporidia</taxon>
        <taxon>Tubulinosematoidea</taxon>
        <taxon>Tubulinosematidae</taxon>
        <taxon>Anncaliia</taxon>
    </lineage>
</organism>
<evidence type="ECO:0008006" key="3">
    <source>
        <dbReference type="Google" id="ProtNLM"/>
    </source>
</evidence>
<dbReference type="EMBL" id="KK365140">
    <property type="protein sequence ID" value="KCZ81568.1"/>
    <property type="molecule type" value="Genomic_DNA"/>
</dbReference>
<dbReference type="Proteomes" id="UP000030655">
    <property type="component" value="Unassembled WGS sequence"/>
</dbReference>
<reference evidence="1 2" key="2">
    <citation type="submission" date="2014-03" db="EMBL/GenBank/DDBJ databases">
        <title>The Genome Sequence of Anncaliia algerae insect isolate PRA339.</title>
        <authorList>
            <consortium name="The Broad Institute Genome Sequencing Platform"/>
            <consortium name="The Broad Institute Genome Sequencing Center for Infectious Disease"/>
            <person name="Cuomo C."/>
            <person name="Becnel J."/>
            <person name="Sanscrainte N."/>
            <person name="Walker B."/>
            <person name="Young S.K."/>
            <person name="Zeng Q."/>
            <person name="Gargeya S."/>
            <person name="Fitzgerald M."/>
            <person name="Haas B."/>
            <person name="Abouelleil A."/>
            <person name="Alvarado L."/>
            <person name="Arachchi H.M."/>
            <person name="Berlin A.M."/>
            <person name="Chapman S.B."/>
            <person name="Dewar J."/>
            <person name="Goldberg J."/>
            <person name="Griggs A."/>
            <person name="Gujja S."/>
            <person name="Hansen M."/>
            <person name="Howarth C."/>
            <person name="Imamovic A."/>
            <person name="Larimer J."/>
            <person name="McCowan C."/>
            <person name="Murphy C."/>
            <person name="Neiman D."/>
            <person name="Pearson M."/>
            <person name="Priest M."/>
            <person name="Roberts A."/>
            <person name="Saif S."/>
            <person name="Shea T."/>
            <person name="Sisk P."/>
            <person name="Sykes S."/>
            <person name="Wortman J."/>
            <person name="Nusbaum C."/>
            <person name="Birren B."/>
        </authorList>
    </citation>
    <scope>NUCLEOTIDE SEQUENCE [LARGE SCALE GENOMIC DNA]</scope>
    <source>
        <strain evidence="1 2">PRA339</strain>
    </source>
</reference>
<sequence length="59" mass="6873">MSSEIQLGGVIFEIQIDESLFVRRKYDRGRLHKEQWIFGAIDRATKESICIPAAKKKKH</sequence>
<gene>
    <name evidence="1" type="ORF">H312_01022</name>
</gene>
<dbReference type="AlphaFoldDB" id="A0A059F2V2"/>
<accession>A0A059F2V2</accession>
<protein>
    <recommendedName>
        <fullName evidence="3">ISXO2-like transposase domain-containing protein</fullName>
    </recommendedName>
</protein>
<dbReference type="OrthoDB" id="7732882at2759"/>
<keyword evidence="2" id="KW-1185">Reference proteome</keyword>
<evidence type="ECO:0000313" key="1">
    <source>
        <dbReference type="EMBL" id="KCZ81568.1"/>
    </source>
</evidence>
<name>A0A059F2V2_9MICR</name>
<evidence type="ECO:0000313" key="2">
    <source>
        <dbReference type="Proteomes" id="UP000030655"/>
    </source>
</evidence>
<reference evidence="2" key="1">
    <citation type="submission" date="2013-02" db="EMBL/GenBank/DDBJ databases">
        <authorList>
            <consortium name="The Broad Institute Genome Sequencing Platform"/>
            <person name="Cuomo C."/>
            <person name="Becnel J."/>
            <person name="Sanscrainte N."/>
            <person name="Walker B."/>
            <person name="Young S.K."/>
            <person name="Zeng Q."/>
            <person name="Gargeya S."/>
            <person name="Fitzgerald M."/>
            <person name="Haas B."/>
            <person name="Abouelleil A."/>
            <person name="Alvarado L."/>
            <person name="Arachchi H.M."/>
            <person name="Berlin A.M."/>
            <person name="Chapman S.B."/>
            <person name="Dewar J."/>
            <person name="Goldberg J."/>
            <person name="Griggs A."/>
            <person name="Gujja S."/>
            <person name="Hansen M."/>
            <person name="Howarth C."/>
            <person name="Imamovic A."/>
            <person name="Larimer J."/>
            <person name="McCowan C."/>
            <person name="Murphy C."/>
            <person name="Neiman D."/>
            <person name="Pearson M."/>
            <person name="Priest M."/>
            <person name="Roberts A."/>
            <person name="Saif S."/>
            <person name="Shea T."/>
            <person name="Sisk P."/>
            <person name="Sykes S."/>
            <person name="Wortman J."/>
            <person name="Nusbaum C."/>
            <person name="Birren B."/>
        </authorList>
    </citation>
    <scope>NUCLEOTIDE SEQUENCE [LARGE SCALE GENOMIC DNA]</scope>
    <source>
        <strain evidence="2">PRA339</strain>
    </source>
</reference>